<name>A0ABS4JWX8_9FIRM</name>
<evidence type="ECO:0000313" key="4">
    <source>
        <dbReference type="EMBL" id="MBP2020035.1"/>
    </source>
</evidence>
<evidence type="ECO:0000313" key="5">
    <source>
        <dbReference type="Proteomes" id="UP001519289"/>
    </source>
</evidence>
<comment type="caution">
    <text evidence="4">The sequence shown here is derived from an EMBL/GenBank/DDBJ whole genome shotgun (WGS) entry which is preliminary data.</text>
</comment>
<keyword evidence="5" id="KW-1185">Reference proteome</keyword>
<dbReference type="Proteomes" id="UP001519289">
    <property type="component" value="Unassembled WGS sequence"/>
</dbReference>
<evidence type="ECO:0000256" key="1">
    <source>
        <dbReference type="ARBA" id="ARBA00022679"/>
    </source>
</evidence>
<dbReference type="PANTHER" id="PTHR43877">
    <property type="entry name" value="AMINOALKYLPHOSPHONATE N-ACETYLTRANSFERASE-RELATED-RELATED"/>
    <property type="match status" value="1"/>
</dbReference>
<protein>
    <submittedName>
        <fullName evidence="4">Ribosomal protein S18 acetylase RimI-like enzyme</fullName>
    </submittedName>
</protein>
<dbReference type="EMBL" id="JAGGLG010000044">
    <property type="protein sequence ID" value="MBP2020035.1"/>
    <property type="molecule type" value="Genomic_DNA"/>
</dbReference>
<gene>
    <name evidence="4" type="ORF">J2Z79_003489</name>
</gene>
<feature type="domain" description="N-acetyltransferase" evidence="3">
    <location>
        <begin position="4"/>
        <end position="142"/>
    </location>
</feature>
<dbReference type="PANTHER" id="PTHR43877:SF2">
    <property type="entry name" value="AMINOALKYLPHOSPHONATE N-ACETYLTRANSFERASE-RELATED"/>
    <property type="match status" value="1"/>
</dbReference>
<evidence type="ECO:0000256" key="2">
    <source>
        <dbReference type="ARBA" id="ARBA00023315"/>
    </source>
</evidence>
<dbReference type="InterPro" id="IPR000182">
    <property type="entry name" value="GNAT_dom"/>
</dbReference>
<sequence length="161" mass="17745">MTQLNILPPRDASDWDWLARLWTEEWGGTTMVTRGRVHRLADLAGLIAREGDARVGAATFRIEGAECELLSLNASGRGRGVGTALLRAVEAAAREAGCGRVWLITSNDNLDALRFYRRRGYRLVAVHAGAIDEARRAKPSIPLIGNHGIPIHDELELEKRL</sequence>
<dbReference type="PROSITE" id="PS51186">
    <property type="entry name" value="GNAT"/>
    <property type="match status" value="1"/>
</dbReference>
<dbReference type="InterPro" id="IPR016181">
    <property type="entry name" value="Acyl_CoA_acyltransferase"/>
</dbReference>
<dbReference type="RefSeq" id="WP_209468134.1">
    <property type="nucleotide sequence ID" value="NZ_JAGGLG010000044.1"/>
</dbReference>
<dbReference type="InterPro" id="IPR050832">
    <property type="entry name" value="Bact_Acetyltransf"/>
</dbReference>
<keyword evidence="2" id="KW-0012">Acyltransferase</keyword>
<organism evidence="4 5">
    <name type="scientific">Symbiobacterium terraclitae</name>
    <dbReference type="NCBI Taxonomy" id="557451"/>
    <lineage>
        <taxon>Bacteria</taxon>
        <taxon>Bacillati</taxon>
        <taxon>Bacillota</taxon>
        <taxon>Clostridia</taxon>
        <taxon>Eubacteriales</taxon>
        <taxon>Symbiobacteriaceae</taxon>
        <taxon>Symbiobacterium</taxon>
    </lineage>
</organism>
<dbReference type="Gene3D" id="3.40.630.30">
    <property type="match status" value="1"/>
</dbReference>
<dbReference type="SUPFAM" id="SSF55729">
    <property type="entry name" value="Acyl-CoA N-acyltransferases (Nat)"/>
    <property type="match status" value="1"/>
</dbReference>
<evidence type="ECO:0000259" key="3">
    <source>
        <dbReference type="PROSITE" id="PS51186"/>
    </source>
</evidence>
<reference evidence="4 5" key="1">
    <citation type="submission" date="2021-03" db="EMBL/GenBank/DDBJ databases">
        <title>Genomic Encyclopedia of Type Strains, Phase IV (KMG-IV): sequencing the most valuable type-strain genomes for metagenomic binning, comparative biology and taxonomic classification.</title>
        <authorList>
            <person name="Goeker M."/>
        </authorList>
    </citation>
    <scope>NUCLEOTIDE SEQUENCE [LARGE SCALE GENOMIC DNA]</scope>
    <source>
        <strain evidence="4 5">DSM 27138</strain>
    </source>
</reference>
<proteinExistence type="predicted"/>
<accession>A0ABS4JWX8</accession>
<keyword evidence="1" id="KW-0808">Transferase</keyword>
<dbReference type="Pfam" id="PF00583">
    <property type="entry name" value="Acetyltransf_1"/>
    <property type="match status" value="1"/>
</dbReference>